<dbReference type="AlphaFoldDB" id="A0A6A6FXI9"/>
<dbReference type="OrthoDB" id="3705926at2759"/>
<organism evidence="1 2">
    <name type="scientific">Elsinoe ampelina</name>
    <dbReference type="NCBI Taxonomy" id="302913"/>
    <lineage>
        <taxon>Eukaryota</taxon>
        <taxon>Fungi</taxon>
        <taxon>Dikarya</taxon>
        <taxon>Ascomycota</taxon>
        <taxon>Pezizomycotina</taxon>
        <taxon>Dothideomycetes</taxon>
        <taxon>Dothideomycetidae</taxon>
        <taxon>Myriangiales</taxon>
        <taxon>Elsinoaceae</taxon>
        <taxon>Elsinoe</taxon>
    </lineage>
</organism>
<evidence type="ECO:0000313" key="2">
    <source>
        <dbReference type="Proteomes" id="UP000799538"/>
    </source>
</evidence>
<protein>
    <recommendedName>
        <fullName evidence="3">F-box domain-containing protein</fullName>
    </recommendedName>
</protein>
<gene>
    <name evidence="1" type="ORF">BDZ85DRAFT_270854</name>
</gene>
<evidence type="ECO:0008006" key="3">
    <source>
        <dbReference type="Google" id="ProtNLM"/>
    </source>
</evidence>
<reference evidence="2" key="1">
    <citation type="journal article" date="2020" name="Stud. Mycol.">
        <title>101 Dothideomycetes genomes: A test case for predicting lifestyles and emergence of pathogens.</title>
        <authorList>
            <person name="Haridas S."/>
            <person name="Albert R."/>
            <person name="Binder M."/>
            <person name="Bloem J."/>
            <person name="LaButti K."/>
            <person name="Salamov A."/>
            <person name="Andreopoulos B."/>
            <person name="Baker S."/>
            <person name="Barry K."/>
            <person name="Bills G."/>
            <person name="Bluhm B."/>
            <person name="Cannon C."/>
            <person name="Castanera R."/>
            <person name="Culley D."/>
            <person name="Daum C."/>
            <person name="Ezra D."/>
            <person name="Gonzalez J."/>
            <person name="Henrissat B."/>
            <person name="Kuo A."/>
            <person name="Liang C."/>
            <person name="Lipzen A."/>
            <person name="Lutzoni F."/>
            <person name="Magnuson J."/>
            <person name="Mondo S."/>
            <person name="Nolan M."/>
            <person name="Ohm R."/>
            <person name="Pangilinan J."/>
            <person name="Park H.-J."/>
            <person name="Ramirez L."/>
            <person name="Alfaro M."/>
            <person name="Sun H."/>
            <person name="Tritt A."/>
            <person name="Yoshinaga Y."/>
            <person name="Zwiers L.-H."/>
            <person name="Turgeon B."/>
            <person name="Goodwin S."/>
            <person name="Spatafora J."/>
            <person name="Crous P."/>
            <person name="Grigoriev I."/>
        </authorList>
    </citation>
    <scope>NUCLEOTIDE SEQUENCE [LARGE SCALE GENOMIC DNA]</scope>
    <source>
        <strain evidence="2">CECT 20119</strain>
    </source>
</reference>
<dbReference type="Proteomes" id="UP000799538">
    <property type="component" value="Unassembled WGS sequence"/>
</dbReference>
<proteinExistence type="predicted"/>
<name>A0A6A6FXI9_9PEZI</name>
<sequence>MPTTRIPRTSLWDCIGDSGTAVLEMLDRDDIRTLTLLSKSMRRDSEPYLYSNIEWKWTVDHTPPILSFLYVILRRPELAGHVRTVQLLGSDLHKAPSRGDRPPAIPISGKVDSEIVSAVVSSGLSFVDHWLSELQKGSMDAAVTLMLGRLHSLRKLVLDRNFTKSNVILGFLLRSIVRRESNTELSNFSHLETVTWNTILDNDISMIGVRTPDLLPLFLLPKMTSMSLCLDGPSIIEWPLETIRPSSITTLDLAYIREQALGDVLANMPNLQNLRWSWYYRPWTRHTDNTVLDLKVMAASLGQVRESLQQLMVFARCEQDGPEMPLLHITGHMEGLCEMLKLRRLEIPLPFLAGFSPASRAPLERIMPVNLHTLVITDNFYPYTVYDYEVGWEREQDEWELRDIKQLLTTWLRQHRSRCPDLHTIHLCLFQAAWEDVEDLEDTEPASLSIGVHWSLSGQ</sequence>
<accession>A0A6A6FXI9</accession>
<dbReference type="EMBL" id="ML992574">
    <property type="protein sequence ID" value="KAF2218167.1"/>
    <property type="molecule type" value="Genomic_DNA"/>
</dbReference>
<evidence type="ECO:0000313" key="1">
    <source>
        <dbReference type="EMBL" id="KAF2218167.1"/>
    </source>
</evidence>
<keyword evidence="2" id="KW-1185">Reference proteome</keyword>